<dbReference type="PANTHER" id="PTHR11850">
    <property type="entry name" value="HOMEOBOX PROTEIN TRANSCRIPTION FACTORS"/>
    <property type="match status" value="1"/>
</dbReference>
<keyword evidence="7" id="KW-0539">Nucleus</keyword>
<sequence length="770" mass="85517">METSNFRPQQQLHVAQQSRREKLRVQNHDQFSGDHEDIAQPRSFRYGNNLSYDDHHHQQVLYPSSEMINNFDSASNSSQPLLMMAAAHTSSKDVAMSGDPHNCSTWKSIGSQESTCDWNTDSSNPNPIFVGSQGLSASFKSIYNMRPGSSSYGYHHHHEVQSSYLTSQPPGEMNYNSSSLYHGTNIVPQEMGFGSMHEQNNREAYGNELHLLPAWSNRDLIYTENKSMDHRDVPSRISGNDHGSSNYTQALSLSLSSIPLCKSHVGCDRMVPEDLHSGGAAGNCYSNLNQDVKALKSEYLGFDEKASYNGKGIENVVGNNPTLVTNRSGVGPLGPFTGYATILKSSRFLKPAQQLLEEFCNMVGPKSMKNLEYPEKLSNEVRASCTDFDVAESIAGGALARDSGGSSSTYYSSNNNEKIQEVGGLSSSNESYRPEYLQKKAKLLYMLEEVCRKYKQYNQQMQMVVSAFESVAGLSAATPYISLALKSISRHFRCLKSAISDQLKNVRKALGEDFSSPTTGTTSSSDKGDTSMTSRLKLMDRTIQKQKGTSYFECQQHVWRPQRGLPERAVAILRAWLFDHFLHPYPTDADKHMLASQTGLSRNQVSNWFINARVRVWKPMVEEIHMLETKGSAETSSVAGKPDETTGGRSLSSNDTQPLNRLNSGGFSEKPVESMDIGSSGFVTSRMNVEAWNQKRSRVECHNVSGQMDGSVVSFSPYQQSGIDIGSLGAVSLTLGLRRNVDGLQPQQQQHDNHHLRRHFGDQIIYDFVG</sequence>
<dbReference type="Proteomes" id="UP001161247">
    <property type="component" value="Chromosome 5"/>
</dbReference>
<gene>
    <name evidence="11" type="ORF">OLC1_LOCUS13827</name>
</gene>
<feature type="region of interest" description="Disordered" evidence="8">
    <location>
        <begin position="628"/>
        <end position="673"/>
    </location>
</feature>
<keyword evidence="12" id="KW-1185">Reference proteome</keyword>
<keyword evidence="5" id="KW-0371">Homeobox</keyword>
<feature type="compositionally biased region" description="Low complexity" evidence="8">
    <location>
        <begin position="515"/>
        <end position="533"/>
    </location>
</feature>
<keyword evidence="6" id="KW-0804">Transcription</keyword>
<protein>
    <submittedName>
        <fullName evidence="11">OLC1v1003871C3</fullName>
    </submittedName>
</protein>
<feature type="region of interest" description="Disordered" evidence="8">
    <location>
        <begin position="512"/>
        <end position="533"/>
    </location>
</feature>
<dbReference type="Pfam" id="PF05920">
    <property type="entry name" value="Homeobox_KN"/>
    <property type="match status" value="1"/>
</dbReference>
<dbReference type="EMBL" id="OX459122">
    <property type="protein sequence ID" value="CAI9105039.1"/>
    <property type="molecule type" value="Genomic_DNA"/>
</dbReference>
<dbReference type="InterPro" id="IPR009057">
    <property type="entry name" value="Homeodomain-like_sf"/>
</dbReference>
<dbReference type="AlphaFoldDB" id="A0AAV1DDC4"/>
<keyword evidence="4" id="KW-0238">DNA-binding</keyword>
<accession>A0AAV1DDC4</accession>
<keyword evidence="3" id="KW-0805">Transcription regulation</keyword>
<evidence type="ECO:0000313" key="12">
    <source>
        <dbReference type="Proteomes" id="UP001161247"/>
    </source>
</evidence>
<evidence type="ECO:0000256" key="8">
    <source>
        <dbReference type="SAM" id="MobiDB-lite"/>
    </source>
</evidence>
<dbReference type="CDD" id="cd00086">
    <property type="entry name" value="homeodomain"/>
    <property type="match status" value="1"/>
</dbReference>
<name>A0AAV1DDC4_OLDCO</name>
<evidence type="ECO:0000259" key="9">
    <source>
        <dbReference type="SMART" id="SM00389"/>
    </source>
</evidence>
<dbReference type="GO" id="GO:0005634">
    <property type="term" value="C:nucleus"/>
    <property type="evidence" value="ECO:0007669"/>
    <property type="project" value="UniProtKB-SubCell"/>
</dbReference>
<proteinExistence type="inferred from homology"/>
<comment type="subcellular location">
    <subcellularLocation>
        <location evidence="1">Nucleus</location>
    </subcellularLocation>
</comment>
<dbReference type="InterPro" id="IPR050224">
    <property type="entry name" value="TALE_homeobox"/>
</dbReference>
<feature type="region of interest" description="Disordered" evidence="8">
    <location>
        <begin position="1"/>
        <end position="24"/>
    </location>
</feature>
<dbReference type="InterPro" id="IPR006563">
    <property type="entry name" value="POX_dom"/>
</dbReference>
<evidence type="ECO:0000313" key="11">
    <source>
        <dbReference type="EMBL" id="CAI9105039.1"/>
    </source>
</evidence>
<evidence type="ECO:0000256" key="1">
    <source>
        <dbReference type="ARBA" id="ARBA00004123"/>
    </source>
</evidence>
<feature type="domain" description="Homeobox" evidence="9">
    <location>
        <begin position="559"/>
        <end position="623"/>
    </location>
</feature>
<dbReference type="GO" id="GO:0006355">
    <property type="term" value="P:regulation of DNA-templated transcription"/>
    <property type="evidence" value="ECO:0007669"/>
    <property type="project" value="InterPro"/>
</dbReference>
<dbReference type="FunFam" id="1.10.10.60:FF:000117">
    <property type="entry name" value="BEL1-like homeodomain protein 9"/>
    <property type="match status" value="1"/>
</dbReference>
<reference evidence="11" key="1">
    <citation type="submission" date="2023-03" db="EMBL/GenBank/DDBJ databases">
        <authorList>
            <person name="Julca I."/>
        </authorList>
    </citation>
    <scope>NUCLEOTIDE SEQUENCE</scope>
</reference>
<feature type="domain" description="POX" evidence="10">
    <location>
        <begin position="337"/>
        <end position="501"/>
    </location>
</feature>
<dbReference type="Pfam" id="PF07526">
    <property type="entry name" value="POX"/>
    <property type="match status" value="1"/>
</dbReference>
<evidence type="ECO:0000256" key="2">
    <source>
        <dbReference type="ARBA" id="ARBA00006454"/>
    </source>
</evidence>
<evidence type="ECO:0000256" key="6">
    <source>
        <dbReference type="ARBA" id="ARBA00023163"/>
    </source>
</evidence>
<dbReference type="SMART" id="SM00389">
    <property type="entry name" value="HOX"/>
    <property type="match status" value="1"/>
</dbReference>
<dbReference type="GO" id="GO:0003677">
    <property type="term" value="F:DNA binding"/>
    <property type="evidence" value="ECO:0007669"/>
    <property type="project" value="UniProtKB-KW"/>
</dbReference>
<dbReference type="SUPFAM" id="SSF46689">
    <property type="entry name" value="Homeodomain-like"/>
    <property type="match status" value="1"/>
</dbReference>
<dbReference type="InterPro" id="IPR001356">
    <property type="entry name" value="HD"/>
</dbReference>
<comment type="similarity">
    <text evidence="2">Belongs to the TALE/BELL homeobox family.</text>
</comment>
<dbReference type="Gene3D" id="1.10.10.60">
    <property type="entry name" value="Homeodomain-like"/>
    <property type="match status" value="1"/>
</dbReference>
<evidence type="ECO:0000256" key="4">
    <source>
        <dbReference type="ARBA" id="ARBA00023125"/>
    </source>
</evidence>
<organism evidence="11 12">
    <name type="scientific">Oldenlandia corymbosa var. corymbosa</name>
    <dbReference type="NCBI Taxonomy" id="529605"/>
    <lineage>
        <taxon>Eukaryota</taxon>
        <taxon>Viridiplantae</taxon>
        <taxon>Streptophyta</taxon>
        <taxon>Embryophyta</taxon>
        <taxon>Tracheophyta</taxon>
        <taxon>Spermatophyta</taxon>
        <taxon>Magnoliopsida</taxon>
        <taxon>eudicotyledons</taxon>
        <taxon>Gunneridae</taxon>
        <taxon>Pentapetalae</taxon>
        <taxon>asterids</taxon>
        <taxon>lamiids</taxon>
        <taxon>Gentianales</taxon>
        <taxon>Rubiaceae</taxon>
        <taxon>Rubioideae</taxon>
        <taxon>Spermacoceae</taxon>
        <taxon>Hedyotis-Oldenlandia complex</taxon>
        <taxon>Oldenlandia</taxon>
    </lineage>
</organism>
<evidence type="ECO:0000259" key="10">
    <source>
        <dbReference type="SMART" id="SM00574"/>
    </source>
</evidence>
<evidence type="ECO:0000256" key="7">
    <source>
        <dbReference type="ARBA" id="ARBA00023242"/>
    </source>
</evidence>
<evidence type="ECO:0000256" key="3">
    <source>
        <dbReference type="ARBA" id="ARBA00023015"/>
    </source>
</evidence>
<evidence type="ECO:0000256" key="5">
    <source>
        <dbReference type="ARBA" id="ARBA00023155"/>
    </source>
</evidence>
<dbReference type="SMART" id="SM00574">
    <property type="entry name" value="POX"/>
    <property type="match status" value="1"/>
</dbReference>
<dbReference type="InterPro" id="IPR008422">
    <property type="entry name" value="KN_HD"/>
</dbReference>
<feature type="compositionally biased region" description="Polar residues" evidence="8">
    <location>
        <begin position="1"/>
        <end position="17"/>
    </location>
</feature>
<feature type="compositionally biased region" description="Polar residues" evidence="8">
    <location>
        <begin position="647"/>
        <end position="666"/>
    </location>
</feature>